<dbReference type="Proteomes" id="UP001314170">
    <property type="component" value="Unassembled WGS sequence"/>
</dbReference>
<feature type="non-terminal residue" evidence="1">
    <location>
        <position position="1"/>
    </location>
</feature>
<reference evidence="1 2" key="1">
    <citation type="submission" date="2024-01" db="EMBL/GenBank/DDBJ databases">
        <authorList>
            <person name="Waweru B."/>
        </authorList>
    </citation>
    <scope>NUCLEOTIDE SEQUENCE [LARGE SCALE GENOMIC DNA]</scope>
</reference>
<accession>A0AAV1R1C7</accession>
<name>A0AAV1R1C7_9ROSI</name>
<evidence type="ECO:0000313" key="2">
    <source>
        <dbReference type="Proteomes" id="UP001314170"/>
    </source>
</evidence>
<evidence type="ECO:0000313" key="1">
    <source>
        <dbReference type="EMBL" id="CAK7327806.1"/>
    </source>
</evidence>
<keyword evidence="2" id="KW-1185">Reference proteome</keyword>
<proteinExistence type="predicted"/>
<gene>
    <name evidence="1" type="ORF">DCAF_LOCUS5523</name>
</gene>
<protein>
    <submittedName>
        <fullName evidence="1">Uncharacterized protein</fullName>
    </submittedName>
</protein>
<dbReference type="EMBL" id="CAWUPB010000868">
    <property type="protein sequence ID" value="CAK7327806.1"/>
    <property type="molecule type" value="Genomic_DNA"/>
</dbReference>
<dbReference type="AlphaFoldDB" id="A0AAV1R1C7"/>
<organism evidence="1 2">
    <name type="scientific">Dovyalis caffra</name>
    <dbReference type="NCBI Taxonomy" id="77055"/>
    <lineage>
        <taxon>Eukaryota</taxon>
        <taxon>Viridiplantae</taxon>
        <taxon>Streptophyta</taxon>
        <taxon>Embryophyta</taxon>
        <taxon>Tracheophyta</taxon>
        <taxon>Spermatophyta</taxon>
        <taxon>Magnoliopsida</taxon>
        <taxon>eudicotyledons</taxon>
        <taxon>Gunneridae</taxon>
        <taxon>Pentapetalae</taxon>
        <taxon>rosids</taxon>
        <taxon>fabids</taxon>
        <taxon>Malpighiales</taxon>
        <taxon>Salicaceae</taxon>
        <taxon>Flacourtieae</taxon>
        <taxon>Dovyalis</taxon>
    </lineage>
</organism>
<comment type="caution">
    <text evidence="1">The sequence shown here is derived from an EMBL/GenBank/DDBJ whole genome shotgun (WGS) entry which is preliminary data.</text>
</comment>
<sequence length="70" mass="7685">WFRTSLFQGGSGDSTSPGGRVLRKEVYGGLLRSLEFFLPGSMPERLMGTDCKFVGNMPTLVQIQLGPIIH</sequence>